<name>A0A7G5H5F3_9BACT</name>
<evidence type="ECO:0008006" key="4">
    <source>
        <dbReference type="Google" id="ProtNLM"/>
    </source>
</evidence>
<dbReference type="Proteomes" id="UP000515369">
    <property type="component" value="Chromosome"/>
</dbReference>
<evidence type="ECO:0000313" key="2">
    <source>
        <dbReference type="EMBL" id="QMW06345.1"/>
    </source>
</evidence>
<sequence>MNKESWDAFWEAMPPEMKLLLGVVAGATVHFLRNRAVPIREGLASALIAIIAGYIITFGVCYVRHWDMGEWWFAGSGLAFMANFFLGGMETVGKQFQTTPIKVIIETLLDAYDTIKARLKPKE</sequence>
<feature type="transmembrane region" description="Helical" evidence="1">
    <location>
        <begin position="71"/>
        <end position="89"/>
    </location>
</feature>
<feature type="transmembrane region" description="Helical" evidence="1">
    <location>
        <begin position="12"/>
        <end position="32"/>
    </location>
</feature>
<gene>
    <name evidence="2" type="ORF">H3H32_16375</name>
</gene>
<protein>
    <recommendedName>
        <fullName evidence="4">Holin</fullName>
    </recommendedName>
</protein>
<feature type="transmembrane region" description="Helical" evidence="1">
    <location>
        <begin position="44"/>
        <end position="65"/>
    </location>
</feature>
<evidence type="ECO:0000313" key="3">
    <source>
        <dbReference type="Proteomes" id="UP000515369"/>
    </source>
</evidence>
<dbReference type="EMBL" id="CP059732">
    <property type="protein sequence ID" value="QMW06345.1"/>
    <property type="molecule type" value="Genomic_DNA"/>
</dbReference>
<keyword evidence="1" id="KW-0472">Membrane</keyword>
<dbReference type="RefSeq" id="WP_182463714.1">
    <property type="nucleotide sequence ID" value="NZ_CP059732.1"/>
</dbReference>
<accession>A0A7G5H5F3</accession>
<keyword evidence="3" id="KW-1185">Reference proteome</keyword>
<reference evidence="2 3" key="1">
    <citation type="submission" date="2020-07" db="EMBL/GenBank/DDBJ databases">
        <title>Spirosoma foliorum sp. nov., isolated from the leaves on the Nejang mountain Korea, Republic of.</title>
        <authorList>
            <person name="Ho H."/>
            <person name="Lee Y.-J."/>
            <person name="Nurcahyanto D.-A."/>
            <person name="Kim S.-G."/>
        </authorList>
    </citation>
    <scope>NUCLEOTIDE SEQUENCE [LARGE SCALE GENOMIC DNA]</scope>
    <source>
        <strain evidence="2 3">PL0136</strain>
    </source>
</reference>
<organism evidence="2 3">
    <name type="scientific">Spirosoma foliorum</name>
    <dbReference type="NCBI Taxonomy" id="2710596"/>
    <lineage>
        <taxon>Bacteria</taxon>
        <taxon>Pseudomonadati</taxon>
        <taxon>Bacteroidota</taxon>
        <taxon>Cytophagia</taxon>
        <taxon>Cytophagales</taxon>
        <taxon>Cytophagaceae</taxon>
        <taxon>Spirosoma</taxon>
    </lineage>
</organism>
<keyword evidence="1" id="KW-0812">Transmembrane</keyword>
<keyword evidence="1" id="KW-1133">Transmembrane helix</keyword>
<proteinExistence type="predicted"/>
<evidence type="ECO:0000256" key="1">
    <source>
        <dbReference type="SAM" id="Phobius"/>
    </source>
</evidence>
<dbReference type="KEGG" id="sfol:H3H32_16375"/>
<dbReference type="AlphaFoldDB" id="A0A7G5H5F3"/>